<reference evidence="3" key="2">
    <citation type="submission" date="2013-12" db="EMBL/GenBank/DDBJ databases">
        <authorList>
            <person name="Yu Y."/>
            <person name="Lee S."/>
            <person name="de Baynast K."/>
            <person name="Wissotski M."/>
            <person name="Liu L."/>
            <person name="Talag J."/>
            <person name="Goicoechea J."/>
            <person name="Angelova A."/>
            <person name="Jetty R."/>
            <person name="Kudrna D."/>
            <person name="Golser W."/>
            <person name="Rivera L."/>
            <person name="Zhang J."/>
            <person name="Wing R."/>
        </authorList>
    </citation>
    <scope>NUCLEOTIDE SEQUENCE</scope>
</reference>
<evidence type="ECO:0000313" key="2">
    <source>
        <dbReference type="EnsemblPlants" id="LPERR01G34500.1"/>
    </source>
</evidence>
<accession>A0A0D9V8T8</accession>
<reference evidence="2 3" key="1">
    <citation type="submission" date="2012-08" db="EMBL/GenBank/DDBJ databases">
        <title>Oryza genome evolution.</title>
        <authorList>
            <person name="Wing R.A."/>
        </authorList>
    </citation>
    <scope>NUCLEOTIDE SEQUENCE</scope>
</reference>
<proteinExistence type="predicted"/>
<dbReference type="HOGENOM" id="CLU_2561573_0_0_1"/>
<reference evidence="2" key="3">
    <citation type="submission" date="2015-04" db="UniProtKB">
        <authorList>
            <consortium name="EnsemblPlants"/>
        </authorList>
    </citation>
    <scope>IDENTIFICATION</scope>
</reference>
<evidence type="ECO:0000313" key="3">
    <source>
        <dbReference type="Proteomes" id="UP000032180"/>
    </source>
</evidence>
<protein>
    <submittedName>
        <fullName evidence="2">Uncharacterized protein</fullName>
    </submittedName>
</protein>
<evidence type="ECO:0000256" key="1">
    <source>
        <dbReference type="SAM" id="MobiDB-lite"/>
    </source>
</evidence>
<dbReference type="Gramene" id="LPERR01G34500.1">
    <property type="protein sequence ID" value="LPERR01G34500.1"/>
    <property type="gene ID" value="LPERR01G34500"/>
</dbReference>
<dbReference type="AlphaFoldDB" id="A0A0D9V8T8"/>
<dbReference type="EnsemblPlants" id="LPERR01G34500.1">
    <property type="protein sequence ID" value="LPERR01G34500.1"/>
    <property type="gene ID" value="LPERR01G34500"/>
</dbReference>
<dbReference type="Proteomes" id="UP000032180">
    <property type="component" value="Chromosome 1"/>
</dbReference>
<feature type="region of interest" description="Disordered" evidence="1">
    <location>
        <begin position="1"/>
        <end position="23"/>
    </location>
</feature>
<sequence length="82" mass="9193">MLPPAGCSRMTSQPEPELDIPGRRDFTDRFVQDDHRPIIRDAIHAVLPGLDFTLSPPSHGADRTVWFASPYARYAAMEKQTA</sequence>
<name>A0A0D9V8T8_9ORYZ</name>
<keyword evidence="3" id="KW-1185">Reference proteome</keyword>
<organism evidence="2 3">
    <name type="scientific">Leersia perrieri</name>
    <dbReference type="NCBI Taxonomy" id="77586"/>
    <lineage>
        <taxon>Eukaryota</taxon>
        <taxon>Viridiplantae</taxon>
        <taxon>Streptophyta</taxon>
        <taxon>Embryophyta</taxon>
        <taxon>Tracheophyta</taxon>
        <taxon>Spermatophyta</taxon>
        <taxon>Magnoliopsida</taxon>
        <taxon>Liliopsida</taxon>
        <taxon>Poales</taxon>
        <taxon>Poaceae</taxon>
        <taxon>BOP clade</taxon>
        <taxon>Oryzoideae</taxon>
        <taxon>Oryzeae</taxon>
        <taxon>Oryzinae</taxon>
        <taxon>Leersia</taxon>
    </lineage>
</organism>